<dbReference type="Proteomes" id="UP000182753">
    <property type="component" value="Unassembled WGS sequence"/>
</dbReference>
<sequence>MNKDKMKKWKMAKDSELQKELDTLQNEILLLRIDIANRKTKGIHRIRTLKRDIARIKTIISMRKEQNE</sequence>
<accession>A0A1J4RS45</accession>
<dbReference type="SUPFAM" id="SSF46561">
    <property type="entry name" value="Ribosomal protein L29 (L29p)"/>
    <property type="match status" value="1"/>
</dbReference>
<evidence type="ECO:0000256" key="2">
    <source>
        <dbReference type="ARBA" id="ARBA00022980"/>
    </source>
</evidence>
<evidence type="ECO:0000256" key="1">
    <source>
        <dbReference type="ARBA" id="ARBA00009254"/>
    </source>
</evidence>
<evidence type="ECO:0000313" key="7">
    <source>
        <dbReference type="Proteomes" id="UP000182753"/>
    </source>
</evidence>
<comment type="caution">
    <text evidence="6">The sequence shown here is derived from an EMBL/GenBank/DDBJ whole genome shotgun (WGS) entry which is preliminary data.</text>
</comment>
<dbReference type="InterPro" id="IPR036049">
    <property type="entry name" value="Ribosomal_uL29_sf"/>
</dbReference>
<dbReference type="NCBIfam" id="TIGR00012">
    <property type="entry name" value="L29"/>
    <property type="match status" value="1"/>
</dbReference>
<evidence type="ECO:0000256" key="3">
    <source>
        <dbReference type="ARBA" id="ARBA00023274"/>
    </source>
</evidence>
<dbReference type="AlphaFoldDB" id="A0A1J4RS45"/>
<keyword evidence="2 5" id="KW-0689">Ribosomal protein</keyword>
<protein>
    <recommendedName>
        <fullName evidence="4 5">Large ribosomal subunit protein uL29</fullName>
    </recommendedName>
</protein>
<proteinExistence type="inferred from homology"/>
<name>A0A1J4RS45_9BACT</name>
<evidence type="ECO:0000256" key="5">
    <source>
        <dbReference type="HAMAP-Rule" id="MF_00374"/>
    </source>
</evidence>
<dbReference type="Pfam" id="PF00831">
    <property type="entry name" value="Ribosomal_L29"/>
    <property type="match status" value="1"/>
</dbReference>
<dbReference type="GO" id="GO:1990904">
    <property type="term" value="C:ribonucleoprotein complex"/>
    <property type="evidence" value="ECO:0007669"/>
    <property type="project" value="UniProtKB-KW"/>
</dbReference>
<gene>
    <name evidence="5" type="primary">rpmC</name>
    <name evidence="6" type="ORF">AUJ40_03120</name>
</gene>
<dbReference type="GO" id="GO:0006412">
    <property type="term" value="P:translation"/>
    <property type="evidence" value="ECO:0007669"/>
    <property type="project" value="UniProtKB-UniRule"/>
</dbReference>
<organism evidence="6 7">
    <name type="scientific">Candidatus Berkelbacteria bacterium CG1_02_42_45</name>
    <dbReference type="NCBI Taxonomy" id="1805036"/>
    <lineage>
        <taxon>Bacteria</taxon>
        <taxon>Candidatus Berkelbacteria</taxon>
    </lineage>
</organism>
<evidence type="ECO:0000313" key="6">
    <source>
        <dbReference type="EMBL" id="OIN88781.1"/>
    </source>
</evidence>
<dbReference type="HAMAP" id="MF_00374">
    <property type="entry name" value="Ribosomal_uL29"/>
    <property type="match status" value="1"/>
</dbReference>
<dbReference type="InterPro" id="IPR001854">
    <property type="entry name" value="Ribosomal_uL29"/>
</dbReference>
<comment type="similarity">
    <text evidence="1 5">Belongs to the universal ribosomal protein uL29 family.</text>
</comment>
<dbReference type="Gene3D" id="1.10.287.310">
    <property type="match status" value="1"/>
</dbReference>
<dbReference type="GO" id="GO:0003735">
    <property type="term" value="F:structural constituent of ribosome"/>
    <property type="evidence" value="ECO:0007669"/>
    <property type="project" value="InterPro"/>
</dbReference>
<dbReference type="EMBL" id="MNUJ01000061">
    <property type="protein sequence ID" value="OIN88781.1"/>
    <property type="molecule type" value="Genomic_DNA"/>
</dbReference>
<keyword evidence="3 5" id="KW-0687">Ribonucleoprotein</keyword>
<dbReference type="GO" id="GO:0005840">
    <property type="term" value="C:ribosome"/>
    <property type="evidence" value="ECO:0007669"/>
    <property type="project" value="UniProtKB-KW"/>
</dbReference>
<reference evidence="6 7" key="1">
    <citation type="journal article" date="2016" name="Environ. Microbiol.">
        <title>Genomic resolution of a cold subsurface aquifer community provides metabolic insights for novel microbes adapted to high CO concentrations.</title>
        <authorList>
            <person name="Probst A.J."/>
            <person name="Castelle C.J."/>
            <person name="Singh A."/>
            <person name="Brown C.T."/>
            <person name="Anantharaman K."/>
            <person name="Sharon I."/>
            <person name="Hug L.A."/>
            <person name="Burstein D."/>
            <person name="Emerson J.B."/>
            <person name="Thomas B.C."/>
            <person name="Banfield J.F."/>
        </authorList>
    </citation>
    <scope>NUCLEOTIDE SEQUENCE [LARGE SCALE GENOMIC DNA]</scope>
    <source>
        <strain evidence="6">CG1_02_42_45</strain>
    </source>
</reference>
<evidence type="ECO:0000256" key="4">
    <source>
        <dbReference type="ARBA" id="ARBA00035204"/>
    </source>
</evidence>